<accession>A0ABP5ZED9</accession>
<dbReference type="Proteomes" id="UP001501777">
    <property type="component" value="Unassembled WGS sequence"/>
</dbReference>
<name>A0ABP5ZED9_STRLO</name>
<feature type="compositionally biased region" description="Polar residues" evidence="1">
    <location>
        <begin position="123"/>
        <end position="133"/>
    </location>
</feature>
<gene>
    <name evidence="2" type="ORF">GCM10010276_37130</name>
</gene>
<evidence type="ECO:0000313" key="3">
    <source>
        <dbReference type="Proteomes" id="UP001501777"/>
    </source>
</evidence>
<evidence type="ECO:0000313" key="2">
    <source>
        <dbReference type="EMBL" id="GAA2493611.1"/>
    </source>
</evidence>
<evidence type="ECO:0000256" key="1">
    <source>
        <dbReference type="SAM" id="MobiDB-lite"/>
    </source>
</evidence>
<keyword evidence="3" id="KW-1185">Reference proteome</keyword>
<protein>
    <submittedName>
        <fullName evidence="2">Uncharacterized protein</fullName>
    </submittedName>
</protein>
<reference evidence="3" key="1">
    <citation type="journal article" date="2019" name="Int. J. Syst. Evol. Microbiol.">
        <title>The Global Catalogue of Microorganisms (GCM) 10K type strain sequencing project: providing services to taxonomists for standard genome sequencing and annotation.</title>
        <authorList>
            <consortium name="The Broad Institute Genomics Platform"/>
            <consortium name="The Broad Institute Genome Sequencing Center for Infectious Disease"/>
            <person name="Wu L."/>
            <person name="Ma J."/>
        </authorList>
    </citation>
    <scope>NUCLEOTIDE SEQUENCE [LARGE SCALE GENOMIC DNA]</scope>
    <source>
        <strain evidence="3">JCM 4395</strain>
    </source>
</reference>
<organism evidence="2 3">
    <name type="scientific">Streptomyces longisporus</name>
    <dbReference type="NCBI Taxonomy" id="1948"/>
    <lineage>
        <taxon>Bacteria</taxon>
        <taxon>Bacillati</taxon>
        <taxon>Actinomycetota</taxon>
        <taxon>Actinomycetes</taxon>
        <taxon>Kitasatosporales</taxon>
        <taxon>Streptomycetaceae</taxon>
        <taxon>Streptomyces</taxon>
    </lineage>
</organism>
<proteinExistence type="predicted"/>
<sequence>MFRADRRHLIAAVGVFTVKHSPIWLLPLITASVIDALRSPPVRQRAPHGHHSALALCTRAGWARSPWLVLAGAALVSYYGVWGVTHTKGLESVRSVGEVLQAPELEATRARRNSPRCAAPSPSRVSATRTTTAGGPPYATSRSP</sequence>
<comment type="caution">
    <text evidence="2">The sequence shown here is derived from an EMBL/GenBank/DDBJ whole genome shotgun (WGS) entry which is preliminary data.</text>
</comment>
<dbReference type="EMBL" id="BAAASG010000008">
    <property type="protein sequence ID" value="GAA2493611.1"/>
    <property type="molecule type" value="Genomic_DNA"/>
</dbReference>
<feature type="region of interest" description="Disordered" evidence="1">
    <location>
        <begin position="106"/>
        <end position="144"/>
    </location>
</feature>